<comment type="caution">
    <text evidence="9">The sequence shown here is derived from an EMBL/GenBank/DDBJ whole genome shotgun (WGS) entry which is preliminary data.</text>
</comment>
<sequence length="259" mass="27922">MESVASKRSRKRRVADGFLSAGAVLALWQAVVSIWHMPRFILPGPLDVFLALFANARLIADNAIVTFVEVLGGLVLGSIVGAITAIGLMMSPLMQRLVMPVMVFSQAIPIFALAPILTLWFGYGPESKIAVTILMIFFPVVSTFFDGMQRTDQNLIDAAENLGAKRPAILFRVRIPAAFPALASGLSLASVYAPIGAVIGEWVGASRGLGYLMLLANGRAKVDLMFACLFVLAAFTMLLHSTVSHFARKLAAWPKKPSF</sequence>
<dbReference type="PANTHER" id="PTHR30151">
    <property type="entry name" value="ALKANE SULFONATE ABC TRANSPORTER-RELATED, MEMBRANE SUBUNIT"/>
    <property type="match status" value="1"/>
</dbReference>
<feature type="domain" description="ABC transmembrane type-1" evidence="8">
    <location>
        <begin position="59"/>
        <end position="243"/>
    </location>
</feature>
<evidence type="ECO:0000256" key="1">
    <source>
        <dbReference type="ARBA" id="ARBA00004651"/>
    </source>
</evidence>
<dbReference type="InterPro" id="IPR000515">
    <property type="entry name" value="MetI-like"/>
</dbReference>
<gene>
    <name evidence="9" type="ORF">KUG47_02415</name>
</gene>
<dbReference type="RefSeq" id="WP_217676353.1">
    <property type="nucleotide sequence ID" value="NZ_JAHRVA010000001.1"/>
</dbReference>
<feature type="transmembrane region" description="Helical" evidence="7">
    <location>
        <begin position="63"/>
        <end position="89"/>
    </location>
</feature>
<protein>
    <submittedName>
        <fullName evidence="9">ABC transporter permease</fullName>
    </submittedName>
</protein>
<evidence type="ECO:0000313" key="10">
    <source>
        <dbReference type="Proteomes" id="UP000752297"/>
    </source>
</evidence>
<dbReference type="EMBL" id="JAHRVA010000001">
    <property type="protein sequence ID" value="MBV2142350.1"/>
    <property type="molecule type" value="Genomic_DNA"/>
</dbReference>
<feature type="transmembrane region" description="Helical" evidence="7">
    <location>
        <begin position="101"/>
        <end position="123"/>
    </location>
</feature>
<organism evidence="9 10">
    <name type="scientific">Falsochrobactrum tianjinense</name>
    <dbReference type="NCBI Taxonomy" id="2706015"/>
    <lineage>
        <taxon>Bacteria</taxon>
        <taxon>Pseudomonadati</taxon>
        <taxon>Pseudomonadota</taxon>
        <taxon>Alphaproteobacteria</taxon>
        <taxon>Hyphomicrobiales</taxon>
        <taxon>Brucellaceae</taxon>
        <taxon>Falsochrobactrum</taxon>
    </lineage>
</organism>
<evidence type="ECO:0000313" key="9">
    <source>
        <dbReference type="EMBL" id="MBV2142350.1"/>
    </source>
</evidence>
<feature type="transmembrane region" description="Helical" evidence="7">
    <location>
        <begin position="129"/>
        <end position="145"/>
    </location>
</feature>
<evidence type="ECO:0000256" key="5">
    <source>
        <dbReference type="ARBA" id="ARBA00022989"/>
    </source>
</evidence>
<keyword evidence="3" id="KW-1003">Cell membrane</keyword>
<dbReference type="PROSITE" id="PS50928">
    <property type="entry name" value="ABC_TM1"/>
    <property type="match status" value="1"/>
</dbReference>
<dbReference type="CDD" id="cd06261">
    <property type="entry name" value="TM_PBP2"/>
    <property type="match status" value="1"/>
</dbReference>
<evidence type="ECO:0000259" key="8">
    <source>
        <dbReference type="PROSITE" id="PS50928"/>
    </source>
</evidence>
<dbReference type="Proteomes" id="UP000752297">
    <property type="component" value="Unassembled WGS sequence"/>
</dbReference>
<dbReference type="AlphaFoldDB" id="A0A949USH3"/>
<proteinExistence type="inferred from homology"/>
<dbReference type="GO" id="GO:0055085">
    <property type="term" value="P:transmembrane transport"/>
    <property type="evidence" value="ECO:0007669"/>
    <property type="project" value="InterPro"/>
</dbReference>
<keyword evidence="4 7" id="KW-0812">Transmembrane</keyword>
<evidence type="ECO:0000256" key="6">
    <source>
        <dbReference type="ARBA" id="ARBA00023136"/>
    </source>
</evidence>
<accession>A0A949USH3</accession>
<keyword evidence="10" id="KW-1185">Reference proteome</keyword>
<name>A0A949USH3_9HYPH</name>
<keyword evidence="5 7" id="KW-1133">Transmembrane helix</keyword>
<reference evidence="9 10" key="1">
    <citation type="submission" date="2021-06" db="EMBL/GenBank/DDBJ databases">
        <title>Falsochrobactrum tianjin sp.nov., a new petroleum-degrading bacteria isolated from oily soils.</title>
        <authorList>
            <person name="Chen G."/>
            <person name="Chen H."/>
            <person name="Tian J."/>
            <person name="Qing J."/>
            <person name="Zhong L."/>
            <person name="Ma W."/>
            <person name="Song Y."/>
            <person name="Cui X."/>
            <person name="Yan B."/>
        </authorList>
    </citation>
    <scope>NUCLEOTIDE SEQUENCE [LARGE SCALE GENOMIC DNA]</scope>
    <source>
        <strain evidence="9 10">TDYN1</strain>
    </source>
</reference>
<evidence type="ECO:0000256" key="4">
    <source>
        <dbReference type="ARBA" id="ARBA00022692"/>
    </source>
</evidence>
<keyword evidence="2 7" id="KW-0813">Transport</keyword>
<dbReference type="GO" id="GO:0005886">
    <property type="term" value="C:plasma membrane"/>
    <property type="evidence" value="ECO:0007669"/>
    <property type="project" value="UniProtKB-SubCell"/>
</dbReference>
<feature type="transmembrane region" description="Helical" evidence="7">
    <location>
        <begin position="175"/>
        <end position="204"/>
    </location>
</feature>
<comment type="similarity">
    <text evidence="7">Belongs to the binding-protein-dependent transport system permease family.</text>
</comment>
<evidence type="ECO:0000256" key="7">
    <source>
        <dbReference type="RuleBase" id="RU363032"/>
    </source>
</evidence>
<dbReference type="Pfam" id="PF00528">
    <property type="entry name" value="BPD_transp_1"/>
    <property type="match status" value="1"/>
</dbReference>
<dbReference type="PANTHER" id="PTHR30151:SF20">
    <property type="entry name" value="ABC TRANSPORTER PERMEASE PROTEIN HI_0355-RELATED"/>
    <property type="match status" value="1"/>
</dbReference>
<feature type="transmembrane region" description="Helical" evidence="7">
    <location>
        <begin position="17"/>
        <end position="37"/>
    </location>
</feature>
<evidence type="ECO:0000256" key="3">
    <source>
        <dbReference type="ARBA" id="ARBA00022475"/>
    </source>
</evidence>
<evidence type="ECO:0000256" key="2">
    <source>
        <dbReference type="ARBA" id="ARBA00022448"/>
    </source>
</evidence>
<feature type="transmembrane region" description="Helical" evidence="7">
    <location>
        <begin position="224"/>
        <end position="247"/>
    </location>
</feature>
<keyword evidence="6 7" id="KW-0472">Membrane</keyword>
<comment type="subcellular location">
    <subcellularLocation>
        <location evidence="1 7">Cell membrane</location>
        <topology evidence="1 7">Multi-pass membrane protein</topology>
    </subcellularLocation>
</comment>